<protein>
    <recommendedName>
        <fullName evidence="3">AB hydrolase-1 domain-containing protein</fullName>
    </recommendedName>
</protein>
<dbReference type="InterPro" id="IPR029058">
    <property type="entry name" value="AB_hydrolase_fold"/>
</dbReference>
<dbReference type="InterPro" id="IPR012354">
    <property type="entry name" value="Esterase_lipase"/>
</dbReference>
<reference evidence="4 5" key="1">
    <citation type="submission" date="2016-07" db="EMBL/GenBank/DDBJ databases">
        <title>Caryophanon tenue genome sequencing.</title>
        <authorList>
            <person name="Verma A."/>
            <person name="Pal Y."/>
            <person name="Krishnamurthi S."/>
        </authorList>
    </citation>
    <scope>NUCLEOTIDE SEQUENCE [LARGE SCALE GENOMIC DNA]</scope>
    <source>
        <strain evidence="4 5">DSM 14152</strain>
    </source>
</reference>
<organism evidence="4 5">
    <name type="scientific">Caryophanon tenue</name>
    <dbReference type="NCBI Taxonomy" id="33978"/>
    <lineage>
        <taxon>Bacteria</taxon>
        <taxon>Bacillati</taxon>
        <taxon>Bacillota</taxon>
        <taxon>Bacilli</taxon>
        <taxon>Bacillales</taxon>
        <taxon>Caryophanaceae</taxon>
        <taxon>Caryophanon</taxon>
    </lineage>
</organism>
<evidence type="ECO:0000313" key="5">
    <source>
        <dbReference type="Proteomes" id="UP000093199"/>
    </source>
</evidence>
<dbReference type="GO" id="GO:0016020">
    <property type="term" value="C:membrane"/>
    <property type="evidence" value="ECO:0007669"/>
    <property type="project" value="TreeGrafter"/>
</dbReference>
<dbReference type="Gene3D" id="3.40.50.1820">
    <property type="entry name" value="alpha/beta hydrolase"/>
    <property type="match status" value="1"/>
</dbReference>
<dbReference type="Pfam" id="PF12697">
    <property type="entry name" value="Abhydrolase_6"/>
    <property type="match status" value="1"/>
</dbReference>
<dbReference type="Proteomes" id="UP000093199">
    <property type="component" value="Unassembled WGS sequence"/>
</dbReference>
<gene>
    <name evidence="4" type="ORF">A6M13_03930</name>
</gene>
<dbReference type="AlphaFoldDB" id="A0A1C0YC24"/>
<dbReference type="RefSeq" id="WP_066546101.1">
    <property type="nucleotide sequence ID" value="NZ_MASJ01000023.1"/>
</dbReference>
<feature type="active site" description="Charge relay system" evidence="2">
    <location>
        <position position="221"/>
    </location>
</feature>
<dbReference type="PIRSF" id="PIRSF017388">
    <property type="entry name" value="Esterase_lipase"/>
    <property type="match status" value="1"/>
</dbReference>
<dbReference type="PANTHER" id="PTHR43798:SF31">
    <property type="entry name" value="AB HYDROLASE SUPERFAMILY PROTEIN YCLE"/>
    <property type="match status" value="1"/>
</dbReference>
<dbReference type="SUPFAM" id="SSF53474">
    <property type="entry name" value="alpha/beta-Hydrolases"/>
    <property type="match status" value="1"/>
</dbReference>
<keyword evidence="1" id="KW-0378">Hydrolase</keyword>
<keyword evidence="5" id="KW-1185">Reference proteome</keyword>
<evidence type="ECO:0000256" key="2">
    <source>
        <dbReference type="PIRSR" id="PIRSR017388-1"/>
    </source>
</evidence>
<comment type="caution">
    <text evidence="4">The sequence shown here is derived from an EMBL/GenBank/DDBJ whole genome shotgun (WGS) entry which is preliminary data.</text>
</comment>
<dbReference type="EMBL" id="MASJ01000023">
    <property type="protein sequence ID" value="OCS84736.1"/>
    <property type="molecule type" value="Genomic_DNA"/>
</dbReference>
<evidence type="ECO:0000313" key="4">
    <source>
        <dbReference type="EMBL" id="OCS84736.1"/>
    </source>
</evidence>
<feature type="active site" description="Charge relay system" evidence="2">
    <location>
        <position position="191"/>
    </location>
</feature>
<sequence length="243" mass="27221">MKIVAPKPIHLQGDSRGVLLLHSFTSTTRDMKKLAESLQADGYSCYVPSYRGHGLPVEQLLETSPSDWWVDVVEGYNILKEHGATSIAVIGVSLGGVFALKLAETYAVEKIVIMSVPYARSADDLFERVLAYGLNYKKLIRTERDLFERELGELLEADRTPLQQFSTMIDDVMRDLASITAPIHILYGKRDEPLYEKSAARIAEHVQSVNPLVKGYANSSHLMPLSRDKEDITAHIKAFLTHH</sequence>
<accession>A0A1C0YC24</accession>
<dbReference type="STRING" id="33978.A6M13_03930"/>
<dbReference type="GO" id="GO:0052689">
    <property type="term" value="F:carboxylic ester hydrolase activity"/>
    <property type="evidence" value="ECO:0007669"/>
    <property type="project" value="InterPro"/>
</dbReference>
<dbReference type="InterPro" id="IPR000073">
    <property type="entry name" value="AB_hydrolase_1"/>
</dbReference>
<name>A0A1C0YC24_9BACL</name>
<dbReference type="OrthoDB" id="9800213at2"/>
<proteinExistence type="predicted"/>
<feature type="domain" description="AB hydrolase-1" evidence="3">
    <location>
        <begin position="18"/>
        <end position="228"/>
    </location>
</feature>
<dbReference type="InterPro" id="IPR050266">
    <property type="entry name" value="AB_hydrolase_sf"/>
</dbReference>
<evidence type="ECO:0000256" key="1">
    <source>
        <dbReference type="ARBA" id="ARBA00022801"/>
    </source>
</evidence>
<dbReference type="PANTHER" id="PTHR43798">
    <property type="entry name" value="MONOACYLGLYCEROL LIPASE"/>
    <property type="match status" value="1"/>
</dbReference>
<evidence type="ECO:0000259" key="3">
    <source>
        <dbReference type="Pfam" id="PF12697"/>
    </source>
</evidence>
<feature type="active site" description="Nucleophile" evidence="2">
    <location>
        <position position="93"/>
    </location>
</feature>